<keyword evidence="7 11" id="KW-0692">RNA repair</keyword>
<dbReference type="InterPro" id="IPR006674">
    <property type="entry name" value="HD_domain"/>
</dbReference>
<feature type="binding site" evidence="11">
    <location>
        <position position="35"/>
    </location>
    <ligand>
        <name>Mg(2+)</name>
        <dbReference type="ChEBI" id="CHEBI:18420"/>
    </ligand>
</feature>
<dbReference type="GO" id="GO:0160016">
    <property type="term" value="F:CCACCA tRNA nucleotidyltransferase activity"/>
    <property type="evidence" value="ECO:0007669"/>
    <property type="project" value="RHEA"/>
</dbReference>
<dbReference type="EC" id="2.7.7.72" evidence="11"/>
<dbReference type="Pfam" id="PF12627">
    <property type="entry name" value="PolyA_pol_RNAbd"/>
    <property type="match status" value="1"/>
</dbReference>
<comment type="cofactor">
    <cofactor evidence="11">
        <name>Mg(2+)</name>
        <dbReference type="ChEBI" id="CHEBI:18420"/>
    </cofactor>
    <text evidence="11">Magnesium is required for nucleotidyltransferase activity.</text>
</comment>
<comment type="cofactor">
    <cofactor evidence="11">
        <name>Ni(2+)</name>
        <dbReference type="ChEBI" id="CHEBI:49786"/>
    </cofactor>
    <text evidence="11">Nickel for phosphatase activity.</text>
</comment>
<dbReference type="EMBL" id="QPGB01000006">
    <property type="protein sequence ID" value="RCS56576.1"/>
    <property type="molecule type" value="Genomic_DNA"/>
</dbReference>
<evidence type="ECO:0000256" key="11">
    <source>
        <dbReference type="HAMAP-Rule" id="MF_01261"/>
    </source>
</evidence>
<dbReference type="Pfam" id="PF01743">
    <property type="entry name" value="PolyA_pol"/>
    <property type="match status" value="1"/>
</dbReference>
<evidence type="ECO:0000313" key="14">
    <source>
        <dbReference type="Proteomes" id="UP000252357"/>
    </source>
</evidence>
<evidence type="ECO:0000259" key="12">
    <source>
        <dbReference type="PROSITE" id="PS51831"/>
    </source>
</evidence>
<dbReference type="SUPFAM" id="SSF81301">
    <property type="entry name" value="Nucleotidyltransferase"/>
    <property type="match status" value="1"/>
</dbReference>
<keyword evidence="3 11" id="KW-0819">tRNA processing</keyword>
<evidence type="ECO:0000256" key="7">
    <source>
        <dbReference type="ARBA" id="ARBA00022800"/>
    </source>
</evidence>
<dbReference type="RefSeq" id="WP_114403552.1">
    <property type="nucleotide sequence ID" value="NZ_QPGB01000006.1"/>
</dbReference>
<dbReference type="InterPro" id="IPR012006">
    <property type="entry name" value="CCA_bact"/>
</dbReference>
<gene>
    <name evidence="11" type="primary">cca</name>
    <name evidence="13" type="ORF">DU000_11465</name>
</gene>
<feature type="binding site" evidence="11">
    <location>
        <position position="22"/>
    </location>
    <ligand>
        <name>CTP</name>
        <dbReference type="ChEBI" id="CHEBI:37563"/>
    </ligand>
</feature>
<dbReference type="InterPro" id="IPR002646">
    <property type="entry name" value="PolA_pol_head_dom"/>
</dbReference>
<evidence type="ECO:0000256" key="8">
    <source>
        <dbReference type="ARBA" id="ARBA00022840"/>
    </source>
</evidence>
<feature type="binding site" evidence="11">
    <location>
        <position position="22"/>
    </location>
    <ligand>
        <name>ATP</name>
        <dbReference type="ChEBI" id="CHEBI:30616"/>
    </ligand>
</feature>
<evidence type="ECO:0000256" key="6">
    <source>
        <dbReference type="ARBA" id="ARBA00022741"/>
    </source>
</evidence>
<dbReference type="GO" id="GO:0000287">
    <property type="term" value="F:magnesium ion binding"/>
    <property type="evidence" value="ECO:0007669"/>
    <property type="project" value="UniProtKB-UniRule"/>
</dbReference>
<comment type="miscellaneous">
    <text evidence="11">A single active site specifically recognizes both ATP and CTP and is responsible for their addition.</text>
</comment>
<comment type="caution">
    <text evidence="13">The sequence shown here is derived from an EMBL/GenBank/DDBJ whole genome shotgun (WGS) entry which is preliminary data.</text>
</comment>
<evidence type="ECO:0000256" key="3">
    <source>
        <dbReference type="ARBA" id="ARBA00022694"/>
    </source>
</evidence>
<keyword evidence="9 11" id="KW-0460">Magnesium</keyword>
<dbReference type="GO" id="GO:0042245">
    <property type="term" value="P:RNA repair"/>
    <property type="evidence" value="ECO:0007669"/>
    <property type="project" value="UniProtKB-KW"/>
</dbReference>
<protein>
    <recommendedName>
        <fullName evidence="11">Multifunctional CCA protein</fullName>
    </recommendedName>
    <domain>
        <recommendedName>
            <fullName evidence="11">CCA-adding enzyme</fullName>
            <ecNumber evidence="11">2.7.7.72</ecNumber>
        </recommendedName>
        <alternativeName>
            <fullName evidence="11">CCA tRNA nucleotidyltransferase</fullName>
        </alternativeName>
        <alternativeName>
            <fullName evidence="11">tRNA CCA-pyrophosphorylase</fullName>
        </alternativeName>
        <alternativeName>
            <fullName evidence="11">tRNA adenylyl-/cytidylyl-transferase</fullName>
        </alternativeName>
        <alternativeName>
            <fullName evidence="11">tRNA nucleotidyltransferase</fullName>
        </alternativeName>
        <alternativeName>
            <fullName evidence="11">tRNA-NT</fullName>
        </alternativeName>
    </domain>
    <domain>
        <recommendedName>
            <fullName evidence="11">2'-nucleotidase</fullName>
            <ecNumber evidence="11">3.1.3.-</ecNumber>
        </recommendedName>
    </domain>
    <domain>
        <recommendedName>
            <fullName evidence="11">2',3'-cyclic phosphodiesterase</fullName>
            <ecNumber evidence="11">3.1.4.-</ecNumber>
        </recommendedName>
    </domain>
    <domain>
        <recommendedName>
            <fullName evidence="11">Phosphatase</fullName>
        </recommendedName>
    </domain>
</protein>
<organism evidence="13 14">
    <name type="scientific">Parvibium lacunae</name>
    <dbReference type="NCBI Taxonomy" id="1888893"/>
    <lineage>
        <taxon>Bacteria</taxon>
        <taxon>Pseudomonadati</taxon>
        <taxon>Pseudomonadota</taxon>
        <taxon>Betaproteobacteria</taxon>
        <taxon>Burkholderiales</taxon>
        <taxon>Alcaligenaceae</taxon>
        <taxon>Parvibium</taxon>
    </lineage>
</organism>
<dbReference type="Pfam" id="PF01966">
    <property type="entry name" value="HD"/>
    <property type="match status" value="1"/>
</dbReference>
<name>A0A368KYV0_9BURK</name>
<keyword evidence="5 11" id="KW-0479">Metal-binding</keyword>
<keyword evidence="8 11" id="KW-0067">ATP-binding</keyword>
<keyword evidence="11" id="KW-0511">Multifunctional enzyme</keyword>
<evidence type="ECO:0000256" key="1">
    <source>
        <dbReference type="ARBA" id="ARBA00022596"/>
    </source>
</evidence>
<comment type="subunit">
    <text evidence="11">Monomer. Can also form homodimers and oligomers.</text>
</comment>
<dbReference type="AlphaFoldDB" id="A0A368KYV0"/>
<keyword evidence="2 11" id="KW-0808">Transferase</keyword>
<dbReference type="Proteomes" id="UP000252357">
    <property type="component" value="Unassembled WGS sequence"/>
</dbReference>
<feature type="binding site" evidence="11">
    <location>
        <position position="37"/>
    </location>
    <ligand>
        <name>Mg(2+)</name>
        <dbReference type="ChEBI" id="CHEBI:18420"/>
    </ligand>
</feature>
<feature type="binding site" evidence="11">
    <location>
        <position position="154"/>
    </location>
    <ligand>
        <name>CTP</name>
        <dbReference type="ChEBI" id="CHEBI:37563"/>
    </ligand>
</feature>
<evidence type="ECO:0000256" key="2">
    <source>
        <dbReference type="ARBA" id="ARBA00022679"/>
    </source>
</evidence>
<feature type="binding site" evidence="11">
    <location>
        <position position="151"/>
    </location>
    <ligand>
        <name>CTP</name>
        <dbReference type="ChEBI" id="CHEBI:37563"/>
    </ligand>
</feature>
<feature type="binding site" evidence="11">
    <location>
        <position position="25"/>
    </location>
    <ligand>
        <name>CTP</name>
        <dbReference type="ChEBI" id="CHEBI:37563"/>
    </ligand>
</feature>
<dbReference type="GO" id="GO:0004112">
    <property type="term" value="F:cyclic-nucleotide phosphodiesterase activity"/>
    <property type="evidence" value="ECO:0007669"/>
    <property type="project" value="UniProtKB-UniRule"/>
</dbReference>
<reference evidence="13 14" key="1">
    <citation type="journal article" date="2018" name="Int. J. Syst. Evol. Microbiol.">
        <title>Parvibium lacunae gen. nov., sp. nov., a new member of the family Alcaligenaceae isolated from a freshwater pond.</title>
        <authorList>
            <person name="Chen W.M."/>
            <person name="Xie P.B."/>
            <person name="Hsu M.Y."/>
            <person name="Sheu S.Y."/>
        </authorList>
    </citation>
    <scope>NUCLEOTIDE SEQUENCE [LARGE SCALE GENOMIC DNA]</scope>
    <source>
        <strain evidence="13 14">KMB9</strain>
    </source>
</reference>
<keyword evidence="6 11" id="KW-0547">Nucleotide-binding</keyword>
<feature type="domain" description="HD" evidence="12">
    <location>
        <begin position="240"/>
        <end position="341"/>
    </location>
</feature>
<dbReference type="PANTHER" id="PTHR47545:SF1">
    <property type="entry name" value="MULTIFUNCTIONAL CCA PROTEIN"/>
    <property type="match status" value="1"/>
</dbReference>
<dbReference type="HAMAP" id="MF_01261">
    <property type="entry name" value="CCA_bact_type1"/>
    <property type="match status" value="1"/>
</dbReference>
<dbReference type="InterPro" id="IPR050124">
    <property type="entry name" value="tRNA_CCA-adding_enzyme"/>
</dbReference>
<dbReference type="GO" id="GO:0000049">
    <property type="term" value="F:tRNA binding"/>
    <property type="evidence" value="ECO:0007669"/>
    <property type="project" value="UniProtKB-UniRule"/>
</dbReference>
<evidence type="ECO:0000313" key="13">
    <source>
        <dbReference type="EMBL" id="RCS56576.1"/>
    </source>
</evidence>
<feature type="binding site" evidence="11">
    <location>
        <position position="151"/>
    </location>
    <ligand>
        <name>ATP</name>
        <dbReference type="ChEBI" id="CHEBI:30616"/>
    </ligand>
</feature>
<dbReference type="PIRSF" id="PIRSF000813">
    <property type="entry name" value="CCA_bact"/>
    <property type="match status" value="1"/>
</dbReference>
<dbReference type="EC" id="3.1.4.-" evidence="11"/>
<dbReference type="GO" id="GO:0005524">
    <property type="term" value="F:ATP binding"/>
    <property type="evidence" value="ECO:0007669"/>
    <property type="project" value="UniProtKB-UniRule"/>
</dbReference>
<comment type="catalytic activity">
    <reaction evidence="11">
        <text>a tRNA with a 3' CCA end + 2 CTP + ATP = a tRNA with a 3' CCACCA end + 3 diphosphate</text>
        <dbReference type="Rhea" id="RHEA:76235"/>
        <dbReference type="Rhea" id="RHEA-COMP:10468"/>
        <dbReference type="Rhea" id="RHEA-COMP:18655"/>
        <dbReference type="ChEBI" id="CHEBI:30616"/>
        <dbReference type="ChEBI" id="CHEBI:33019"/>
        <dbReference type="ChEBI" id="CHEBI:37563"/>
        <dbReference type="ChEBI" id="CHEBI:83071"/>
        <dbReference type="ChEBI" id="CHEBI:195187"/>
    </reaction>
</comment>
<keyword evidence="1 11" id="KW-0533">Nickel</keyword>
<proteinExistence type="inferred from homology"/>
<keyword evidence="14" id="KW-1185">Reference proteome</keyword>
<dbReference type="PANTHER" id="PTHR47545">
    <property type="entry name" value="MULTIFUNCTIONAL CCA PROTEIN"/>
    <property type="match status" value="1"/>
</dbReference>
<dbReference type="InterPro" id="IPR043519">
    <property type="entry name" value="NT_sf"/>
</dbReference>
<dbReference type="EC" id="3.1.3.-" evidence="11"/>
<dbReference type="CDD" id="cd05398">
    <property type="entry name" value="NT_ClassII-CCAase"/>
    <property type="match status" value="1"/>
</dbReference>
<comment type="function">
    <text evidence="11">Catalyzes the addition and repair of the essential 3'-terminal CCA sequence in tRNAs without using a nucleic acid template. Adds these three nucleotides in the order of C, C, and A to the tRNA nucleotide-73, using CTP and ATP as substrates and producing inorganic pyrophosphate. tRNA 3'-terminal CCA addition is required both for tRNA processing and repair. Also involved in tRNA surveillance by mediating tandem CCA addition to generate a CCACCA at the 3' terminus of unstable tRNAs. While stable tRNAs receive only 3'-terminal CCA, unstable tRNAs are marked with CCACCA and rapidly degraded.</text>
</comment>
<comment type="catalytic activity">
    <reaction evidence="11">
        <text>a tRNA precursor + 2 CTP + ATP = a tRNA with a 3' CCA end + 3 diphosphate</text>
        <dbReference type="Rhea" id="RHEA:14433"/>
        <dbReference type="Rhea" id="RHEA-COMP:10465"/>
        <dbReference type="Rhea" id="RHEA-COMP:10468"/>
        <dbReference type="ChEBI" id="CHEBI:30616"/>
        <dbReference type="ChEBI" id="CHEBI:33019"/>
        <dbReference type="ChEBI" id="CHEBI:37563"/>
        <dbReference type="ChEBI" id="CHEBI:74896"/>
        <dbReference type="ChEBI" id="CHEBI:83071"/>
        <dbReference type="EC" id="2.7.7.72"/>
    </reaction>
</comment>
<dbReference type="OrthoDB" id="9805698at2"/>
<dbReference type="NCBIfam" id="NF008137">
    <property type="entry name" value="PRK10885.1"/>
    <property type="match status" value="1"/>
</dbReference>
<accession>A0A368KYV0</accession>
<feature type="binding site" evidence="11">
    <location>
        <position position="105"/>
    </location>
    <ligand>
        <name>ATP</name>
        <dbReference type="ChEBI" id="CHEBI:30616"/>
    </ligand>
</feature>
<keyword evidence="4 11" id="KW-0548">Nucleotidyltransferase</keyword>
<dbReference type="GO" id="GO:0016791">
    <property type="term" value="F:phosphatase activity"/>
    <property type="evidence" value="ECO:0007669"/>
    <property type="project" value="UniProtKB-UniRule"/>
</dbReference>
<comment type="domain">
    <text evidence="11">Comprises two domains: an N-terminal domain containing the nucleotidyltransferase activity and a C-terminal HD domain associated with both phosphodiesterase and phosphatase activities.</text>
</comment>
<keyword evidence="10 11" id="KW-0694">RNA-binding</keyword>
<dbReference type="Gene3D" id="1.10.3090.10">
    <property type="entry name" value="cca-adding enzyme, domain 2"/>
    <property type="match status" value="1"/>
</dbReference>
<dbReference type="InterPro" id="IPR032828">
    <property type="entry name" value="PolyA_RNA-bd"/>
</dbReference>
<dbReference type="GO" id="GO:0001680">
    <property type="term" value="P:tRNA 3'-terminal CCA addition"/>
    <property type="evidence" value="ECO:0007669"/>
    <property type="project" value="UniProtKB-UniRule"/>
</dbReference>
<dbReference type="GO" id="GO:0004810">
    <property type="term" value="F:CCA tRNA nucleotidyltransferase activity"/>
    <property type="evidence" value="ECO:0007669"/>
    <property type="project" value="UniProtKB-UniRule"/>
</dbReference>
<dbReference type="SUPFAM" id="SSF81891">
    <property type="entry name" value="Poly A polymerase C-terminal region-like"/>
    <property type="match status" value="1"/>
</dbReference>
<feature type="binding site" evidence="11">
    <location>
        <position position="154"/>
    </location>
    <ligand>
        <name>ATP</name>
        <dbReference type="ChEBI" id="CHEBI:30616"/>
    </ligand>
</feature>
<sequence length="435" mass="46847">MVNSLSSQHGLPPSVAVYCVGGAVRDRLLGLPIQDRDWVVVGATPAMMLAAGYLPVGQDFPVFLHPRTKQEYALARTERKTAQGYHGFQFYCAPDVTLEQDLARRDLTINAMAEDASGALIDPYGGQADLAAKCLRHVGPAFTEDPVRLLRLARFAARLPEFSVAPTTADLLAALVTSGELDALIPERVWQELSQGLMTAAPARMLQVLRQCGALARILPEVDALYGVPQRADYHPEIDTGLHVELVLNLAAQLDSPLSVRFAALTHDLGKAGTPAHVLPRHLGHESRSVALIGPLCERLRVPNDCRELALLVAQEHGHIHGSLTLSAPAIVRLLERCDAWRRPQRFADCLLACEADYRGRAGWGQKTYPAAAHLQAALAATQTVKSGEIAQTLKATGAELPQATASAAMPTRIKQAIFAARVAAIEPLLLTAQS</sequence>
<keyword evidence="11 13" id="KW-0378">Hydrolase</keyword>
<evidence type="ECO:0000256" key="9">
    <source>
        <dbReference type="ARBA" id="ARBA00022842"/>
    </source>
</evidence>
<dbReference type="PROSITE" id="PS51831">
    <property type="entry name" value="HD"/>
    <property type="match status" value="1"/>
</dbReference>
<comment type="similarity">
    <text evidence="11">Belongs to the tRNA nucleotidyltransferase/poly(A) polymerase family. Bacterial CCA-adding enzyme type 1 subfamily.</text>
</comment>
<evidence type="ECO:0000256" key="10">
    <source>
        <dbReference type="ARBA" id="ARBA00022884"/>
    </source>
</evidence>
<evidence type="ECO:0000256" key="5">
    <source>
        <dbReference type="ARBA" id="ARBA00022723"/>
    </source>
</evidence>
<dbReference type="Gene3D" id="3.30.460.10">
    <property type="entry name" value="Beta Polymerase, domain 2"/>
    <property type="match status" value="1"/>
</dbReference>
<feature type="binding site" evidence="11">
    <location>
        <position position="105"/>
    </location>
    <ligand>
        <name>CTP</name>
        <dbReference type="ChEBI" id="CHEBI:37563"/>
    </ligand>
</feature>
<feature type="binding site" evidence="11">
    <location>
        <position position="25"/>
    </location>
    <ligand>
        <name>ATP</name>
        <dbReference type="ChEBI" id="CHEBI:30616"/>
    </ligand>
</feature>
<evidence type="ECO:0000256" key="4">
    <source>
        <dbReference type="ARBA" id="ARBA00022695"/>
    </source>
</evidence>